<dbReference type="EMBL" id="JAHQIW010007413">
    <property type="protein sequence ID" value="KAJ1374228.1"/>
    <property type="molecule type" value="Genomic_DNA"/>
</dbReference>
<keyword evidence="1" id="KW-0732">Signal</keyword>
<evidence type="ECO:0000256" key="1">
    <source>
        <dbReference type="SAM" id="SignalP"/>
    </source>
</evidence>
<feature type="chain" id="PRO_5042000026" evidence="1">
    <location>
        <begin position="24"/>
        <end position="108"/>
    </location>
</feature>
<accession>A0AAD5WM03</accession>
<sequence length="108" mass="12453">MMSSPLTPMTFLTILLLACFCTAQDSASSSMDVEKRGGARAFRGFFGQNAKRISELYPYYLYEKRGGGRAFVGGWQPYEGFSRRFYYSAPFYKRSSNLWEFLEGRNNF</sequence>
<dbReference type="AlphaFoldDB" id="A0AAD5WM03"/>
<reference evidence="2" key="1">
    <citation type="submission" date="2021-06" db="EMBL/GenBank/DDBJ databases">
        <title>Parelaphostrongylus tenuis whole genome reference sequence.</title>
        <authorList>
            <person name="Garwood T.J."/>
            <person name="Larsen P.A."/>
            <person name="Fountain-Jones N.M."/>
            <person name="Garbe J.R."/>
            <person name="Macchietto M.G."/>
            <person name="Kania S.A."/>
            <person name="Gerhold R.W."/>
            <person name="Richards J.E."/>
            <person name="Wolf T.M."/>
        </authorList>
    </citation>
    <scope>NUCLEOTIDE SEQUENCE</scope>
    <source>
        <strain evidence="2">MNPRO001-30</strain>
        <tissue evidence="2">Meninges</tissue>
    </source>
</reference>
<comment type="caution">
    <text evidence="2">The sequence shown here is derived from an EMBL/GenBank/DDBJ whole genome shotgun (WGS) entry which is preliminary data.</text>
</comment>
<proteinExistence type="predicted"/>
<evidence type="ECO:0000313" key="2">
    <source>
        <dbReference type="EMBL" id="KAJ1374228.1"/>
    </source>
</evidence>
<organism evidence="2 3">
    <name type="scientific">Parelaphostrongylus tenuis</name>
    <name type="common">Meningeal worm</name>
    <dbReference type="NCBI Taxonomy" id="148309"/>
    <lineage>
        <taxon>Eukaryota</taxon>
        <taxon>Metazoa</taxon>
        <taxon>Ecdysozoa</taxon>
        <taxon>Nematoda</taxon>
        <taxon>Chromadorea</taxon>
        <taxon>Rhabditida</taxon>
        <taxon>Rhabditina</taxon>
        <taxon>Rhabditomorpha</taxon>
        <taxon>Strongyloidea</taxon>
        <taxon>Metastrongylidae</taxon>
        <taxon>Parelaphostrongylus</taxon>
    </lineage>
</organism>
<gene>
    <name evidence="2" type="ORF">KIN20_036862</name>
</gene>
<feature type="signal peptide" evidence="1">
    <location>
        <begin position="1"/>
        <end position="23"/>
    </location>
</feature>
<name>A0AAD5WM03_PARTN</name>
<dbReference type="Proteomes" id="UP001196413">
    <property type="component" value="Unassembled WGS sequence"/>
</dbReference>
<protein>
    <submittedName>
        <fullName evidence="2">Uncharacterized protein</fullName>
    </submittedName>
</protein>
<evidence type="ECO:0000313" key="3">
    <source>
        <dbReference type="Proteomes" id="UP001196413"/>
    </source>
</evidence>
<keyword evidence="3" id="KW-1185">Reference proteome</keyword>